<evidence type="ECO:0000256" key="4">
    <source>
        <dbReference type="ARBA" id="ARBA00022528"/>
    </source>
</evidence>
<dbReference type="PANTHER" id="PTHR31272:SF6">
    <property type="entry name" value="CYTOCHROME C-TYPE BIOGENESIS CCDA-LIKE CHLOROPLASTIC PROTEIN"/>
    <property type="match status" value="1"/>
</dbReference>
<dbReference type="PANTHER" id="PTHR31272">
    <property type="entry name" value="CYTOCHROME C-TYPE BIOGENESIS PROTEIN HI_1454-RELATED"/>
    <property type="match status" value="1"/>
</dbReference>
<gene>
    <name evidence="12" type="primary">CcdA</name>
</gene>
<accession>A0A3G1I8X0</accession>
<dbReference type="InterPro" id="IPR051790">
    <property type="entry name" value="Cytochrome_c-biogenesis_DsbD"/>
</dbReference>
<dbReference type="GeneID" id="33350849"/>
<name>A0A3G1I8X0_9FLOR</name>
<dbReference type="InterPro" id="IPR003834">
    <property type="entry name" value="Cyt_c_assmbl_TM_dom"/>
</dbReference>
<evidence type="ECO:0000256" key="2">
    <source>
        <dbReference type="ARBA" id="ARBA00004229"/>
    </source>
</evidence>
<evidence type="ECO:0000256" key="3">
    <source>
        <dbReference type="ARBA" id="ARBA00006143"/>
    </source>
</evidence>
<comment type="similarity">
    <text evidence="3">Belongs to the DsbD family.</text>
</comment>
<proteinExistence type="inferred from homology"/>
<feature type="domain" description="Cytochrome C biogenesis protein transmembrane" evidence="11">
    <location>
        <begin position="34"/>
        <end position="199"/>
    </location>
</feature>
<feature type="transmembrane region" description="Helical" evidence="10">
    <location>
        <begin position="71"/>
        <end position="91"/>
    </location>
</feature>
<keyword evidence="6 10" id="KW-0812">Transmembrane</keyword>
<dbReference type="AlphaFoldDB" id="A0A3G1I8X0"/>
<protein>
    <submittedName>
        <fullName evidence="12">Cytochrome C biogenesis protein CcdA</fullName>
    </submittedName>
</protein>
<evidence type="ECO:0000256" key="6">
    <source>
        <dbReference type="ARBA" id="ARBA00022692"/>
    </source>
</evidence>
<keyword evidence="4 12" id="KW-0150">Chloroplast</keyword>
<keyword evidence="9 10" id="KW-0472">Membrane</keyword>
<dbReference type="GO" id="GO:0017004">
    <property type="term" value="P:cytochrome complex assembly"/>
    <property type="evidence" value="ECO:0007669"/>
    <property type="project" value="UniProtKB-KW"/>
</dbReference>
<keyword evidence="8 10" id="KW-1133">Transmembrane helix</keyword>
<evidence type="ECO:0000256" key="10">
    <source>
        <dbReference type="SAM" id="Phobius"/>
    </source>
</evidence>
<evidence type="ECO:0000256" key="9">
    <source>
        <dbReference type="ARBA" id="ARBA00023136"/>
    </source>
</evidence>
<dbReference type="Pfam" id="PF02683">
    <property type="entry name" value="DsbD_TM"/>
    <property type="match status" value="1"/>
</dbReference>
<feature type="transmembrane region" description="Helical" evidence="10">
    <location>
        <begin position="213"/>
        <end position="233"/>
    </location>
</feature>
<geneLocation type="chloroplast" evidence="12"/>
<keyword evidence="5 12" id="KW-0934">Plastid</keyword>
<organism evidence="12">
    <name type="scientific">Sheathia arcuata</name>
    <dbReference type="NCBI Taxonomy" id="340433"/>
    <lineage>
        <taxon>Eukaryota</taxon>
        <taxon>Rhodophyta</taxon>
        <taxon>Florideophyceae</taxon>
        <taxon>Nemaliophycidae</taxon>
        <taxon>Batrachospermales</taxon>
        <taxon>Batrachospermaceae</taxon>
        <taxon>Sheathia</taxon>
    </lineage>
</organism>
<keyword evidence="7" id="KW-0201">Cytochrome c-type biogenesis</keyword>
<dbReference type="RefSeq" id="YP_009390021.1">
    <property type="nucleotide sequence ID" value="NC_035231.1"/>
</dbReference>
<evidence type="ECO:0000256" key="5">
    <source>
        <dbReference type="ARBA" id="ARBA00022640"/>
    </source>
</evidence>
<feature type="transmembrane region" description="Helical" evidence="10">
    <location>
        <begin position="31"/>
        <end position="59"/>
    </location>
</feature>
<evidence type="ECO:0000259" key="11">
    <source>
        <dbReference type="Pfam" id="PF02683"/>
    </source>
</evidence>
<evidence type="ECO:0000313" key="12">
    <source>
        <dbReference type="EMBL" id="ART65389.1"/>
    </source>
</evidence>
<feature type="transmembrane region" description="Helical" evidence="10">
    <location>
        <begin position="176"/>
        <end position="201"/>
    </location>
</feature>
<dbReference type="EMBL" id="KY033529">
    <property type="protein sequence ID" value="ART65389.1"/>
    <property type="molecule type" value="Genomic_DNA"/>
</dbReference>
<dbReference type="GO" id="GO:0016020">
    <property type="term" value="C:membrane"/>
    <property type="evidence" value="ECO:0007669"/>
    <property type="project" value="UniProtKB-SubCell"/>
</dbReference>
<feature type="transmembrane region" description="Helical" evidence="10">
    <location>
        <begin position="103"/>
        <end position="128"/>
    </location>
</feature>
<reference evidence="12" key="1">
    <citation type="journal article" date="2017" name="Sci. Rep.">
        <title>Origin and evolutionary history of freshwater Rhodophyta: further insights based on phylogenomic evidence.</title>
        <authorList>
            <person name="Nan F."/>
            <person name="Feng J."/>
            <person name="Lv J."/>
            <person name="Liu Q."/>
            <person name="Fang K."/>
            <person name="Gong C."/>
            <person name="Xie S."/>
        </authorList>
    </citation>
    <scope>NUCLEOTIDE SEQUENCE</scope>
</reference>
<evidence type="ECO:0000256" key="8">
    <source>
        <dbReference type="ARBA" id="ARBA00022989"/>
    </source>
</evidence>
<sequence>MIKQQILLYIYEIQYNLYVHLIQQITNTTPISFIIIFMGGLLTSLSPCMASSIPLIISYVDAREQLKITPFILLLGITTSILGLGIFAIIVKNNAINQLRYLSYVFTFLLVIIGLDVLEIISISVPLLKLPWNKIKAINGLSLTYIFGISIGLNISPCSTPILTILILWITSTNNIITGISFLILYVIGYISPIILCLISISYFNKLQIIYKLWSSLGPLTGGFLISTGIFYLCNNIISIIKL</sequence>
<feature type="transmembrane region" description="Helical" evidence="10">
    <location>
        <begin position="140"/>
        <end position="170"/>
    </location>
</feature>
<evidence type="ECO:0000256" key="1">
    <source>
        <dbReference type="ARBA" id="ARBA00004141"/>
    </source>
</evidence>
<comment type="subcellular location">
    <subcellularLocation>
        <location evidence="1">Membrane</location>
        <topology evidence="1">Multi-pass membrane protein</topology>
    </subcellularLocation>
    <subcellularLocation>
        <location evidence="2">Plastid</location>
        <location evidence="2">Chloroplast</location>
    </subcellularLocation>
</comment>
<evidence type="ECO:0000256" key="7">
    <source>
        <dbReference type="ARBA" id="ARBA00022748"/>
    </source>
</evidence>
<dbReference type="GO" id="GO:0009507">
    <property type="term" value="C:chloroplast"/>
    <property type="evidence" value="ECO:0007669"/>
    <property type="project" value="UniProtKB-SubCell"/>
</dbReference>